<keyword evidence="1" id="KW-0812">Transmembrane</keyword>
<organism evidence="3 4">
    <name type="scientific">Pseudobacteroides cellulosolvens ATCC 35603 = DSM 2933</name>
    <dbReference type="NCBI Taxonomy" id="398512"/>
    <lineage>
        <taxon>Bacteria</taxon>
        <taxon>Bacillati</taxon>
        <taxon>Bacillota</taxon>
        <taxon>Clostridia</taxon>
        <taxon>Eubacteriales</taxon>
        <taxon>Oscillospiraceae</taxon>
        <taxon>Pseudobacteroides</taxon>
    </lineage>
</organism>
<dbReference type="InterPro" id="IPR000253">
    <property type="entry name" value="FHA_dom"/>
</dbReference>
<evidence type="ECO:0000256" key="1">
    <source>
        <dbReference type="SAM" id="Phobius"/>
    </source>
</evidence>
<proteinExistence type="predicted"/>
<dbReference type="PANTHER" id="PTHR23308">
    <property type="entry name" value="NUCLEAR INHIBITOR OF PROTEIN PHOSPHATASE-1"/>
    <property type="match status" value="1"/>
</dbReference>
<sequence length="205" mass="22957">MGNGGKVPDVKNNFKKFVNEKKMETYSDKKKALWIMIIDILIVIITLATLYFIFFIDNDKPILDYFGYAAILLIVSFGVFKFISIGFSSSTSSNITKVVLVDDDGSSIKTWNLKGKVSLLIGKNSNENEVDIDLSETTYSSLVSRQHAVMNYSNNNWYIEDIGSSNGTGLKKENDDFKLKLEAGKQYELSAGDTLYIANTKLVLK</sequence>
<protein>
    <submittedName>
        <fullName evidence="3">Forkhead-associated protein</fullName>
    </submittedName>
</protein>
<dbReference type="InterPro" id="IPR050923">
    <property type="entry name" value="Cell_Proc_Reg/RNA_Proc"/>
</dbReference>
<feature type="transmembrane region" description="Helical" evidence="1">
    <location>
        <begin position="66"/>
        <end position="87"/>
    </location>
</feature>
<dbReference type="AlphaFoldDB" id="A0A0L6JX84"/>
<dbReference type="eggNOG" id="COG1716">
    <property type="taxonomic scope" value="Bacteria"/>
</dbReference>
<keyword evidence="1" id="KW-1133">Transmembrane helix</keyword>
<dbReference type="Pfam" id="PF00498">
    <property type="entry name" value="FHA"/>
    <property type="match status" value="1"/>
</dbReference>
<dbReference type="EMBL" id="LGTC01000001">
    <property type="protein sequence ID" value="KNY30463.1"/>
    <property type="molecule type" value="Genomic_DNA"/>
</dbReference>
<keyword evidence="1" id="KW-0472">Membrane</keyword>
<evidence type="ECO:0000259" key="2">
    <source>
        <dbReference type="PROSITE" id="PS50006"/>
    </source>
</evidence>
<dbReference type="SUPFAM" id="SSF49879">
    <property type="entry name" value="SMAD/FHA domain"/>
    <property type="match status" value="1"/>
</dbReference>
<dbReference type="Gene3D" id="2.60.200.20">
    <property type="match status" value="1"/>
</dbReference>
<dbReference type="RefSeq" id="WP_050753959.1">
    <property type="nucleotide sequence ID" value="NZ_JQKC01000010.1"/>
</dbReference>
<comment type="caution">
    <text evidence="3">The sequence shown here is derived from an EMBL/GenBank/DDBJ whole genome shotgun (WGS) entry which is preliminary data.</text>
</comment>
<evidence type="ECO:0000313" key="3">
    <source>
        <dbReference type="EMBL" id="KNY30463.1"/>
    </source>
</evidence>
<keyword evidence="4" id="KW-1185">Reference proteome</keyword>
<dbReference type="SMART" id="SM00240">
    <property type="entry name" value="FHA"/>
    <property type="match status" value="1"/>
</dbReference>
<gene>
    <name evidence="3" type="ORF">Bccel_5743</name>
</gene>
<dbReference type="STRING" id="398512.Bccel_5743"/>
<reference evidence="4" key="1">
    <citation type="submission" date="2015-07" db="EMBL/GenBank/DDBJ databases">
        <title>Near-Complete Genome Sequence of the Cellulolytic Bacterium Bacteroides (Pseudobacteroides) cellulosolvens ATCC 35603.</title>
        <authorList>
            <person name="Dassa B."/>
            <person name="Utturkar S.M."/>
            <person name="Klingeman D.M."/>
            <person name="Hurt R.A."/>
            <person name="Keller M."/>
            <person name="Xu J."/>
            <person name="Reddy Y.H.K."/>
            <person name="Borovok I."/>
            <person name="Grinberg I.R."/>
            <person name="Lamed R."/>
            <person name="Zhivin O."/>
            <person name="Bayer E.A."/>
            <person name="Brown S.D."/>
        </authorList>
    </citation>
    <scope>NUCLEOTIDE SEQUENCE [LARGE SCALE GENOMIC DNA]</scope>
    <source>
        <strain evidence="4">DSM 2933</strain>
    </source>
</reference>
<dbReference type="Proteomes" id="UP000036923">
    <property type="component" value="Unassembled WGS sequence"/>
</dbReference>
<dbReference type="PROSITE" id="PS50006">
    <property type="entry name" value="FHA_DOMAIN"/>
    <property type="match status" value="1"/>
</dbReference>
<name>A0A0L6JX84_9FIRM</name>
<feature type="transmembrane region" description="Helical" evidence="1">
    <location>
        <begin position="32"/>
        <end position="54"/>
    </location>
</feature>
<dbReference type="OrthoDB" id="2473431at2"/>
<feature type="domain" description="FHA" evidence="2">
    <location>
        <begin position="119"/>
        <end position="168"/>
    </location>
</feature>
<dbReference type="CDD" id="cd00060">
    <property type="entry name" value="FHA"/>
    <property type="match status" value="1"/>
</dbReference>
<evidence type="ECO:0000313" key="4">
    <source>
        <dbReference type="Proteomes" id="UP000036923"/>
    </source>
</evidence>
<dbReference type="InterPro" id="IPR008984">
    <property type="entry name" value="SMAD_FHA_dom_sf"/>
</dbReference>
<accession>A0A0L6JX84</accession>